<dbReference type="RefSeq" id="WP_150077283.1">
    <property type="nucleotide sequence ID" value="NZ_VWOX01000008.1"/>
</dbReference>
<dbReference type="Proteomes" id="UP000324479">
    <property type="component" value="Unassembled WGS sequence"/>
</dbReference>
<comment type="caution">
    <text evidence="2">The sequence shown here is derived from an EMBL/GenBank/DDBJ whole genome shotgun (WGS) entry which is preliminary data.</text>
</comment>
<name>A0A5M6D5W7_9BACT</name>
<evidence type="ECO:0000313" key="2">
    <source>
        <dbReference type="EMBL" id="KAA5542136.1"/>
    </source>
</evidence>
<evidence type="ECO:0000256" key="1">
    <source>
        <dbReference type="SAM" id="Phobius"/>
    </source>
</evidence>
<reference evidence="2 3" key="1">
    <citation type="submission" date="2019-08" db="EMBL/GenBank/DDBJ databases">
        <authorList>
            <person name="Dhanesh K."/>
            <person name="Kumar G."/>
            <person name="Sasikala C."/>
            <person name="Venkata Ramana C."/>
        </authorList>
    </citation>
    <scope>NUCLEOTIDE SEQUENCE [LARGE SCALE GENOMIC DNA]</scope>
    <source>
        <strain evidence="2 3">JC645</strain>
    </source>
</reference>
<gene>
    <name evidence="2" type="ORF">FYK55_15110</name>
</gene>
<organism evidence="2 3">
    <name type="scientific">Roseiconus nitratireducens</name>
    <dbReference type="NCBI Taxonomy" id="2605748"/>
    <lineage>
        <taxon>Bacteria</taxon>
        <taxon>Pseudomonadati</taxon>
        <taxon>Planctomycetota</taxon>
        <taxon>Planctomycetia</taxon>
        <taxon>Pirellulales</taxon>
        <taxon>Pirellulaceae</taxon>
        <taxon>Roseiconus</taxon>
    </lineage>
</organism>
<accession>A0A5M6D5W7</accession>
<evidence type="ECO:0000313" key="3">
    <source>
        <dbReference type="Proteomes" id="UP000324479"/>
    </source>
</evidence>
<keyword evidence="1" id="KW-1133">Transmembrane helix</keyword>
<dbReference type="EMBL" id="VWOX01000008">
    <property type="protein sequence ID" value="KAA5542136.1"/>
    <property type="molecule type" value="Genomic_DNA"/>
</dbReference>
<keyword evidence="3" id="KW-1185">Reference proteome</keyword>
<dbReference type="AlphaFoldDB" id="A0A5M6D5W7"/>
<keyword evidence="1" id="KW-0812">Transmembrane</keyword>
<sequence length="68" mass="7280">MHYVTTGLAVIALLAIVIFAVQNLAGVEVTFLVWSATISKCIVIIGAYVLGMITGWGLVGLFRKSLQK</sequence>
<feature type="transmembrane region" description="Helical" evidence="1">
    <location>
        <begin position="42"/>
        <end position="62"/>
    </location>
</feature>
<protein>
    <submittedName>
        <fullName evidence="2">DUF1049 domain-containing protein</fullName>
    </submittedName>
</protein>
<keyword evidence="1" id="KW-0472">Membrane</keyword>
<proteinExistence type="predicted"/>